<evidence type="ECO:0000256" key="3">
    <source>
        <dbReference type="SAM" id="MobiDB-lite"/>
    </source>
</evidence>
<dbReference type="OrthoDB" id="9812260at2"/>
<comment type="caution">
    <text evidence="6">The sequence shown here is derived from an EMBL/GenBank/DDBJ whole genome shotgun (WGS) entry which is preliminary data.</text>
</comment>
<proteinExistence type="predicted"/>
<dbReference type="SUPFAM" id="SSF55073">
    <property type="entry name" value="Nucleotide cyclase"/>
    <property type="match status" value="1"/>
</dbReference>
<sequence length="413" mass="45552">MPLSLKPLFRLIVPLLLLFAAIISLNHLTEIRSDYVKLLNLLPYGLFVIVLGLSHYFNRSRFFAAALLMGMAFWLIQNRLQTSLEAQLPLYLFTAMSILLPLGLALLTAIPERGLWNRHGFLAILAGPMLLGAACVFVSSSEAPQLQTLVQSMPLKPFPGLIMSLYASVWMGLMILVGLFFLLRRNAEAEASLTLCIVFSFITLAKFDQPLISSIMFSATGLTMILGLLKSSFEMAYQDELTGLLGRRALNEKLSGLGNRYAIAMIDIDHFKKFNDTHGHDVGDDVLKVVANHIAETTGGGIPYRYGGEEFCVVFPGKSLKPCIPHLEAVREAIGSHRITLRDRKNRPKSAQTGAQKRAGTRTKARQGKTVSVTISIGVAERTDVVDMPDQVMKNADKALYKAKQNGRNCTVL</sequence>
<dbReference type="STRING" id="247633.GP2143_11964"/>
<dbReference type="InterPro" id="IPR043128">
    <property type="entry name" value="Rev_trsase/Diguanyl_cyclase"/>
</dbReference>
<dbReference type="PANTHER" id="PTHR45138:SF9">
    <property type="entry name" value="DIGUANYLATE CYCLASE DGCM-RELATED"/>
    <property type="match status" value="1"/>
</dbReference>
<evidence type="ECO:0000259" key="5">
    <source>
        <dbReference type="PROSITE" id="PS50887"/>
    </source>
</evidence>
<comment type="catalytic activity">
    <reaction evidence="2">
        <text>2 GTP = 3',3'-c-di-GMP + 2 diphosphate</text>
        <dbReference type="Rhea" id="RHEA:24898"/>
        <dbReference type="ChEBI" id="CHEBI:33019"/>
        <dbReference type="ChEBI" id="CHEBI:37565"/>
        <dbReference type="ChEBI" id="CHEBI:58805"/>
        <dbReference type="EC" id="2.7.7.65"/>
    </reaction>
</comment>
<feature type="transmembrane region" description="Helical" evidence="4">
    <location>
        <begin position="60"/>
        <end position="76"/>
    </location>
</feature>
<feature type="transmembrane region" description="Helical" evidence="4">
    <location>
        <begin position="7"/>
        <end position="29"/>
    </location>
</feature>
<evidence type="ECO:0000313" key="7">
    <source>
        <dbReference type="Proteomes" id="UP000004931"/>
    </source>
</evidence>
<dbReference type="PANTHER" id="PTHR45138">
    <property type="entry name" value="REGULATORY COMPONENTS OF SENSORY TRANSDUCTION SYSTEM"/>
    <property type="match status" value="1"/>
</dbReference>
<feature type="transmembrane region" description="Helical" evidence="4">
    <location>
        <begin position="35"/>
        <end position="53"/>
    </location>
</feature>
<keyword evidence="6" id="KW-0418">Kinase</keyword>
<dbReference type="AlphaFoldDB" id="A0YH39"/>
<dbReference type="InterPro" id="IPR029787">
    <property type="entry name" value="Nucleotide_cyclase"/>
</dbReference>
<name>A0YH39_9GAMM</name>
<feature type="region of interest" description="Disordered" evidence="3">
    <location>
        <begin position="343"/>
        <end position="367"/>
    </location>
</feature>
<evidence type="ECO:0000256" key="4">
    <source>
        <dbReference type="SAM" id="Phobius"/>
    </source>
</evidence>
<gene>
    <name evidence="6" type="ORF">GP2143_11964</name>
</gene>
<evidence type="ECO:0000313" key="6">
    <source>
        <dbReference type="EMBL" id="EAW29807.1"/>
    </source>
</evidence>
<feature type="transmembrane region" description="Helical" evidence="4">
    <location>
        <begin position="121"/>
        <end position="140"/>
    </location>
</feature>
<dbReference type="InterPro" id="IPR050469">
    <property type="entry name" value="Diguanylate_Cyclase"/>
</dbReference>
<organism evidence="6 7">
    <name type="scientific">marine gamma proteobacterium HTCC2143</name>
    <dbReference type="NCBI Taxonomy" id="247633"/>
    <lineage>
        <taxon>Bacteria</taxon>
        <taxon>Pseudomonadati</taxon>
        <taxon>Pseudomonadota</taxon>
        <taxon>Gammaproteobacteria</taxon>
        <taxon>Cellvibrionales</taxon>
        <taxon>Spongiibacteraceae</taxon>
        <taxon>BD1-7 clade</taxon>
    </lineage>
</organism>
<keyword evidence="4" id="KW-0812">Transmembrane</keyword>
<dbReference type="GO" id="GO:0016301">
    <property type="term" value="F:kinase activity"/>
    <property type="evidence" value="ECO:0007669"/>
    <property type="project" value="UniProtKB-KW"/>
</dbReference>
<reference evidence="6 7" key="1">
    <citation type="journal article" date="2010" name="J. Bacteriol.">
        <title>Genome sequence of the oligotrophic marine Gammaproteobacterium HTCC2143, isolated from the Oregon Coast.</title>
        <authorList>
            <person name="Oh H.M."/>
            <person name="Kang I."/>
            <person name="Ferriera S."/>
            <person name="Giovannoni S.J."/>
            <person name="Cho J.C."/>
        </authorList>
    </citation>
    <scope>NUCLEOTIDE SEQUENCE [LARGE SCALE GENOMIC DNA]</scope>
    <source>
        <strain evidence="6 7">HTCC2143</strain>
    </source>
</reference>
<dbReference type="EMBL" id="AAVT01000014">
    <property type="protein sequence ID" value="EAW29807.1"/>
    <property type="molecule type" value="Genomic_DNA"/>
</dbReference>
<protein>
    <recommendedName>
        <fullName evidence="1">diguanylate cyclase</fullName>
        <ecNumber evidence="1">2.7.7.65</ecNumber>
    </recommendedName>
</protein>
<dbReference type="GO" id="GO:0005886">
    <property type="term" value="C:plasma membrane"/>
    <property type="evidence" value="ECO:0007669"/>
    <property type="project" value="TreeGrafter"/>
</dbReference>
<dbReference type="eggNOG" id="COG2199">
    <property type="taxonomic scope" value="Bacteria"/>
</dbReference>
<keyword evidence="6" id="KW-0808">Transferase</keyword>
<dbReference type="Pfam" id="PF00990">
    <property type="entry name" value="GGDEF"/>
    <property type="match status" value="2"/>
</dbReference>
<evidence type="ECO:0000256" key="1">
    <source>
        <dbReference type="ARBA" id="ARBA00012528"/>
    </source>
</evidence>
<evidence type="ECO:0000256" key="2">
    <source>
        <dbReference type="ARBA" id="ARBA00034247"/>
    </source>
</evidence>
<keyword evidence="4" id="KW-0472">Membrane</keyword>
<dbReference type="NCBIfam" id="TIGR00254">
    <property type="entry name" value="GGDEF"/>
    <property type="match status" value="1"/>
</dbReference>
<dbReference type="SMART" id="SM00267">
    <property type="entry name" value="GGDEF"/>
    <property type="match status" value="1"/>
</dbReference>
<feature type="transmembrane region" description="Helical" evidence="4">
    <location>
        <begin position="88"/>
        <end position="109"/>
    </location>
</feature>
<dbReference type="InterPro" id="IPR000160">
    <property type="entry name" value="GGDEF_dom"/>
</dbReference>
<keyword evidence="4" id="KW-1133">Transmembrane helix</keyword>
<dbReference type="GO" id="GO:0052621">
    <property type="term" value="F:diguanylate cyclase activity"/>
    <property type="evidence" value="ECO:0007669"/>
    <property type="project" value="UniProtKB-EC"/>
</dbReference>
<dbReference type="GO" id="GO:1902201">
    <property type="term" value="P:negative regulation of bacterial-type flagellum-dependent cell motility"/>
    <property type="evidence" value="ECO:0007669"/>
    <property type="project" value="TreeGrafter"/>
</dbReference>
<dbReference type="EC" id="2.7.7.65" evidence="1"/>
<feature type="transmembrane region" description="Helical" evidence="4">
    <location>
        <begin position="160"/>
        <end position="182"/>
    </location>
</feature>
<dbReference type="CDD" id="cd01949">
    <property type="entry name" value="GGDEF"/>
    <property type="match status" value="1"/>
</dbReference>
<dbReference type="Proteomes" id="UP000004931">
    <property type="component" value="Unassembled WGS sequence"/>
</dbReference>
<feature type="domain" description="GGDEF" evidence="5">
    <location>
        <begin position="259"/>
        <end position="413"/>
    </location>
</feature>
<dbReference type="Gene3D" id="3.30.70.270">
    <property type="match status" value="1"/>
</dbReference>
<dbReference type="PROSITE" id="PS50887">
    <property type="entry name" value="GGDEF"/>
    <property type="match status" value="1"/>
</dbReference>
<accession>A0YH39</accession>
<keyword evidence="7" id="KW-1185">Reference proteome</keyword>
<dbReference type="GO" id="GO:0043709">
    <property type="term" value="P:cell adhesion involved in single-species biofilm formation"/>
    <property type="evidence" value="ECO:0007669"/>
    <property type="project" value="TreeGrafter"/>
</dbReference>